<organism evidence="2 4">
    <name type="scientific">Cucumis melo var. makuwa</name>
    <name type="common">Oriental melon</name>
    <dbReference type="NCBI Taxonomy" id="1194695"/>
    <lineage>
        <taxon>Eukaryota</taxon>
        <taxon>Viridiplantae</taxon>
        <taxon>Streptophyta</taxon>
        <taxon>Embryophyta</taxon>
        <taxon>Tracheophyta</taxon>
        <taxon>Spermatophyta</taxon>
        <taxon>Magnoliopsida</taxon>
        <taxon>eudicotyledons</taxon>
        <taxon>Gunneridae</taxon>
        <taxon>Pentapetalae</taxon>
        <taxon>rosids</taxon>
        <taxon>fabids</taxon>
        <taxon>Cucurbitales</taxon>
        <taxon>Cucurbitaceae</taxon>
        <taxon>Benincaseae</taxon>
        <taxon>Cucumis</taxon>
    </lineage>
</organism>
<gene>
    <name evidence="2" type="ORF">E5676_scaffold311G00620</name>
    <name evidence="1" type="ORF">E6C27_scaffold277G003440</name>
</gene>
<dbReference type="EMBL" id="SSTE01018921">
    <property type="protein sequence ID" value="KAA0037674.1"/>
    <property type="molecule type" value="Genomic_DNA"/>
</dbReference>
<sequence length="115" mass="12935">MESGSAIQLYQQPSHRSQFIWDTSFIMVLSCQRKEAKSQRTIPFDQRIVPYLKAARFLGDSSIGLAPHYCFSIALETGDPYISYALWEMHHHVAGHYDSVGIVGERGVCCGIINV</sequence>
<dbReference type="EMBL" id="SSTD01004842">
    <property type="protein sequence ID" value="TYK22817.1"/>
    <property type="molecule type" value="Genomic_DNA"/>
</dbReference>
<protein>
    <submittedName>
        <fullName evidence="2">Serine/threonine-protein phosphatase 7 long form-like protein</fullName>
    </submittedName>
</protein>
<accession>A0A5D3DGI7</accession>
<dbReference type="AlphaFoldDB" id="A0A5D3DGI7"/>
<dbReference type="Proteomes" id="UP000321947">
    <property type="component" value="Unassembled WGS sequence"/>
</dbReference>
<evidence type="ECO:0000313" key="4">
    <source>
        <dbReference type="Proteomes" id="UP000321947"/>
    </source>
</evidence>
<evidence type="ECO:0000313" key="3">
    <source>
        <dbReference type="Proteomes" id="UP000321393"/>
    </source>
</evidence>
<comment type="caution">
    <text evidence="2">The sequence shown here is derived from an EMBL/GenBank/DDBJ whole genome shotgun (WGS) entry which is preliminary data.</text>
</comment>
<reference evidence="3 4" key="1">
    <citation type="submission" date="2019-08" db="EMBL/GenBank/DDBJ databases">
        <title>Draft genome sequences of two oriental melons (Cucumis melo L. var makuwa).</title>
        <authorList>
            <person name="Kwon S.-Y."/>
        </authorList>
    </citation>
    <scope>NUCLEOTIDE SEQUENCE [LARGE SCALE GENOMIC DNA]</scope>
    <source>
        <strain evidence="4">cv. Chang Bougi</strain>
        <strain evidence="3">cv. SW 3</strain>
        <tissue evidence="2">Leaf</tissue>
    </source>
</reference>
<proteinExistence type="predicted"/>
<evidence type="ECO:0000313" key="2">
    <source>
        <dbReference type="EMBL" id="TYK22817.1"/>
    </source>
</evidence>
<name>A0A5D3DGI7_CUCMM</name>
<dbReference type="Proteomes" id="UP000321393">
    <property type="component" value="Unassembled WGS sequence"/>
</dbReference>
<evidence type="ECO:0000313" key="1">
    <source>
        <dbReference type="EMBL" id="KAA0037674.1"/>
    </source>
</evidence>